<evidence type="ECO:0000313" key="5">
    <source>
        <dbReference type="Proteomes" id="UP000267900"/>
    </source>
</evidence>
<feature type="compositionally biased region" description="Gly residues" evidence="1">
    <location>
        <begin position="1"/>
        <end position="14"/>
    </location>
</feature>
<gene>
    <name evidence="4" type="ORF">EKH77_18740</name>
</gene>
<proteinExistence type="predicted"/>
<name>A0A3Q9FVI4_STRLT</name>
<protein>
    <submittedName>
        <fullName evidence="4">Carbohydrate-binding protein</fullName>
    </submittedName>
</protein>
<feature type="compositionally biased region" description="Low complexity" evidence="1">
    <location>
        <begin position="39"/>
        <end position="48"/>
    </location>
</feature>
<sequence>MTAGNNGAGSGSGASGAPENDDPFGYLYRSEGGSGEGGQQQPAAYQPGVPRTSYNQVRPVGSRTYGGTQGVGSNLGGQAAQRPGGPNPHYAAPETLGAPTQGQAAVRGGQGGHGGHGAGGPARPKRRGLLIAAIAVVLVVAGGIGVAMLTNSSSDDKQTSAGGEEKPGGDEAAKGGDAKKQKDKDKTDQPKNPSVNGQQKRDASNLRLSGGATTEKTVKGANADGGIYITGMNQPGATVEWTVDVEKAGDYRLNLRYGVPGKDASLTTWANGNKTFSPIKMKNYGAKPGDWENGWFTSWVQVSLNKGTNTLKFSCEPGDSCESHLDQVWLS</sequence>
<dbReference type="OrthoDB" id="190883at2"/>
<feature type="transmembrane region" description="Helical" evidence="2">
    <location>
        <begin position="129"/>
        <end position="149"/>
    </location>
</feature>
<dbReference type="EMBL" id="CP034587">
    <property type="protein sequence ID" value="AZQ72974.1"/>
    <property type="molecule type" value="Genomic_DNA"/>
</dbReference>
<evidence type="ECO:0000259" key="3">
    <source>
        <dbReference type="PROSITE" id="PS51175"/>
    </source>
</evidence>
<feature type="compositionally biased region" description="Basic and acidic residues" evidence="1">
    <location>
        <begin position="154"/>
        <end position="189"/>
    </location>
</feature>
<reference evidence="4 5" key="1">
    <citation type="submission" date="2018-12" db="EMBL/GenBank/DDBJ databases">
        <title>The whole draft genome of Streptomyce luteoverticillatus CGMCC 15060.</title>
        <authorList>
            <person name="Feng Z."/>
            <person name="Chen G."/>
            <person name="Zhang J."/>
            <person name="Zhu H."/>
            <person name="Yu X."/>
            <person name="Zhang W."/>
            <person name="Zhang X."/>
        </authorList>
    </citation>
    <scope>NUCLEOTIDE SEQUENCE [LARGE SCALE GENOMIC DNA]</scope>
    <source>
        <strain evidence="4 5">CGMCC 15060</strain>
    </source>
</reference>
<dbReference type="InterPro" id="IPR005084">
    <property type="entry name" value="CBM6"/>
</dbReference>
<dbReference type="InterPro" id="IPR008979">
    <property type="entry name" value="Galactose-bd-like_sf"/>
</dbReference>
<dbReference type="SUPFAM" id="SSF49785">
    <property type="entry name" value="Galactose-binding domain-like"/>
    <property type="match status" value="1"/>
</dbReference>
<dbReference type="PROSITE" id="PS51175">
    <property type="entry name" value="CBM6"/>
    <property type="match status" value="1"/>
</dbReference>
<evidence type="ECO:0000256" key="2">
    <source>
        <dbReference type="SAM" id="Phobius"/>
    </source>
</evidence>
<keyword evidence="2" id="KW-0812">Transmembrane</keyword>
<dbReference type="GO" id="GO:0030246">
    <property type="term" value="F:carbohydrate binding"/>
    <property type="evidence" value="ECO:0007669"/>
    <property type="project" value="InterPro"/>
</dbReference>
<dbReference type="Gene3D" id="2.60.120.260">
    <property type="entry name" value="Galactose-binding domain-like"/>
    <property type="match status" value="1"/>
</dbReference>
<feature type="region of interest" description="Disordered" evidence="1">
    <location>
        <begin position="1"/>
        <end position="123"/>
    </location>
</feature>
<accession>A0A3Q9FVI4</accession>
<feature type="domain" description="CBM6" evidence="3">
    <location>
        <begin position="199"/>
        <end position="331"/>
    </location>
</feature>
<keyword evidence="2" id="KW-1133">Transmembrane helix</keyword>
<feature type="compositionally biased region" description="Gly residues" evidence="1">
    <location>
        <begin position="108"/>
        <end position="120"/>
    </location>
</feature>
<evidence type="ECO:0000256" key="1">
    <source>
        <dbReference type="SAM" id="MobiDB-lite"/>
    </source>
</evidence>
<dbReference type="RefSeq" id="WP_126915485.1">
    <property type="nucleotide sequence ID" value="NZ_CP034587.1"/>
</dbReference>
<feature type="region of interest" description="Disordered" evidence="1">
    <location>
        <begin position="149"/>
        <end position="217"/>
    </location>
</feature>
<evidence type="ECO:0000313" key="4">
    <source>
        <dbReference type="EMBL" id="AZQ72974.1"/>
    </source>
</evidence>
<dbReference type="Proteomes" id="UP000267900">
    <property type="component" value="Chromosome"/>
</dbReference>
<organism evidence="4 5">
    <name type="scientific">Streptomyces luteoverticillatus</name>
    <name type="common">Streptoverticillium luteoverticillatus</name>
    <dbReference type="NCBI Taxonomy" id="66425"/>
    <lineage>
        <taxon>Bacteria</taxon>
        <taxon>Bacillati</taxon>
        <taxon>Actinomycetota</taxon>
        <taxon>Actinomycetes</taxon>
        <taxon>Kitasatosporales</taxon>
        <taxon>Streptomycetaceae</taxon>
        <taxon>Streptomyces</taxon>
    </lineage>
</organism>
<keyword evidence="5" id="KW-1185">Reference proteome</keyword>
<dbReference type="AlphaFoldDB" id="A0A3Q9FVI4"/>
<keyword evidence="2" id="KW-0472">Membrane</keyword>